<name>B3NAU8_DROER</name>
<evidence type="ECO:0000313" key="3">
    <source>
        <dbReference type="Proteomes" id="UP000008711"/>
    </source>
</evidence>
<proteinExistence type="predicted"/>
<dbReference type="Proteomes" id="UP000008711">
    <property type="component" value="Unassembled WGS sequence"/>
</dbReference>
<dbReference type="SMART" id="SM00697">
    <property type="entry name" value="DM8"/>
    <property type="match status" value="1"/>
</dbReference>
<reference evidence="2 3" key="2">
    <citation type="journal article" date="2008" name="Bioinformatics">
        <title>Assembly reconciliation.</title>
        <authorList>
            <person name="Zimin A.V."/>
            <person name="Smith D.R."/>
            <person name="Sutton G."/>
            <person name="Yorke J.A."/>
        </authorList>
    </citation>
    <scope>NUCLEOTIDE SEQUENCE [LARGE SCALE GENOMIC DNA]</scope>
    <source>
        <strain evidence="2 3">TSC#14021-0224.01</strain>
    </source>
</reference>
<dbReference type="HOGENOM" id="CLU_129483_0_0_1"/>
<evidence type="ECO:0000256" key="1">
    <source>
        <dbReference type="SAM" id="SignalP"/>
    </source>
</evidence>
<reference evidence="2 3" key="1">
    <citation type="journal article" date="2007" name="Nature">
        <title>Evolution of genes and genomes on the Drosophila phylogeny.</title>
        <authorList>
            <consortium name="Drosophila 12 Genomes Consortium"/>
            <person name="Clark A.G."/>
            <person name="Eisen M.B."/>
            <person name="Smith D.R."/>
            <person name="Bergman C.M."/>
            <person name="Oliver B."/>
            <person name="Markow T.A."/>
            <person name="Kaufman T.C."/>
            <person name="Kellis M."/>
            <person name="Gelbart W."/>
            <person name="Iyer V.N."/>
            <person name="Pollard D.A."/>
            <person name="Sackton T.B."/>
            <person name="Larracuente A.M."/>
            <person name="Singh N.D."/>
            <person name="Abad J.P."/>
            <person name="Abt D.N."/>
            <person name="Adryan B."/>
            <person name="Aguade M."/>
            <person name="Akashi H."/>
            <person name="Anderson W.W."/>
            <person name="Aquadro C.F."/>
            <person name="Ardell D.H."/>
            <person name="Arguello R."/>
            <person name="Artieri C.G."/>
            <person name="Barbash D.A."/>
            <person name="Barker D."/>
            <person name="Barsanti P."/>
            <person name="Batterham P."/>
            <person name="Batzoglou S."/>
            <person name="Begun D."/>
            <person name="Bhutkar A."/>
            <person name="Blanco E."/>
            <person name="Bosak S.A."/>
            <person name="Bradley R.K."/>
            <person name="Brand A.D."/>
            <person name="Brent M.R."/>
            <person name="Brooks A.N."/>
            <person name="Brown R.H."/>
            <person name="Butlin R.K."/>
            <person name="Caggese C."/>
            <person name="Calvi B.R."/>
            <person name="Bernardo de Carvalho A."/>
            <person name="Caspi A."/>
            <person name="Castrezana S."/>
            <person name="Celniker S.E."/>
            <person name="Chang J.L."/>
            <person name="Chapple C."/>
            <person name="Chatterji S."/>
            <person name="Chinwalla A."/>
            <person name="Civetta A."/>
            <person name="Clifton S.W."/>
            <person name="Comeron J.M."/>
            <person name="Costello J.C."/>
            <person name="Coyne J.A."/>
            <person name="Daub J."/>
            <person name="David R.G."/>
            <person name="Delcher A.L."/>
            <person name="Delehaunty K."/>
            <person name="Do C.B."/>
            <person name="Ebling H."/>
            <person name="Edwards K."/>
            <person name="Eickbush T."/>
            <person name="Evans J.D."/>
            <person name="Filipski A."/>
            <person name="Findeiss S."/>
            <person name="Freyhult E."/>
            <person name="Fulton L."/>
            <person name="Fulton R."/>
            <person name="Garcia A.C."/>
            <person name="Gardiner A."/>
            <person name="Garfield D.A."/>
            <person name="Garvin B.E."/>
            <person name="Gibson G."/>
            <person name="Gilbert D."/>
            <person name="Gnerre S."/>
            <person name="Godfrey J."/>
            <person name="Good R."/>
            <person name="Gotea V."/>
            <person name="Gravely B."/>
            <person name="Greenberg A.J."/>
            <person name="Griffiths-Jones S."/>
            <person name="Gross S."/>
            <person name="Guigo R."/>
            <person name="Gustafson E.A."/>
            <person name="Haerty W."/>
            <person name="Hahn M.W."/>
            <person name="Halligan D.L."/>
            <person name="Halpern A.L."/>
            <person name="Halter G.M."/>
            <person name="Han M.V."/>
            <person name="Heger A."/>
            <person name="Hillier L."/>
            <person name="Hinrichs A.S."/>
            <person name="Holmes I."/>
            <person name="Hoskins R.A."/>
            <person name="Hubisz M.J."/>
            <person name="Hultmark D."/>
            <person name="Huntley M.A."/>
            <person name="Jaffe D.B."/>
            <person name="Jagadeeshan S."/>
            <person name="Jeck W.R."/>
            <person name="Johnson J."/>
            <person name="Jones C.D."/>
            <person name="Jordan W.C."/>
            <person name="Karpen G.H."/>
            <person name="Kataoka E."/>
            <person name="Keightley P.D."/>
            <person name="Kheradpour P."/>
            <person name="Kirkness E.F."/>
            <person name="Koerich L.B."/>
            <person name="Kristiansen K."/>
            <person name="Kudrna D."/>
            <person name="Kulathinal R.J."/>
            <person name="Kumar S."/>
            <person name="Kwok R."/>
            <person name="Lander E."/>
            <person name="Langley C.H."/>
            <person name="Lapoint R."/>
            <person name="Lazzaro B.P."/>
            <person name="Lee S.J."/>
            <person name="Levesque L."/>
            <person name="Li R."/>
            <person name="Lin C.F."/>
            <person name="Lin M.F."/>
            <person name="Lindblad-Toh K."/>
            <person name="Llopart A."/>
            <person name="Long M."/>
            <person name="Low L."/>
            <person name="Lozovsky E."/>
            <person name="Lu J."/>
            <person name="Luo M."/>
            <person name="Machado C.A."/>
            <person name="Makalowski W."/>
            <person name="Marzo M."/>
            <person name="Matsuda M."/>
            <person name="Matzkin L."/>
            <person name="McAllister B."/>
            <person name="McBride C.S."/>
            <person name="McKernan B."/>
            <person name="McKernan K."/>
            <person name="Mendez-Lago M."/>
            <person name="Minx P."/>
            <person name="Mollenhauer M.U."/>
            <person name="Montooth K."/>
            <person name="Mount S.M."/>
            <person name="Mu X."/>
            <person name="Myers E."/>
            <person name="Negre B."/>
            <person name="Newfeld S."/>
            <person name="Nielsen R."/>
            <person name="Noor M.A."/>
            <person name="O'Grady P."/>
            <person name="Pachter L."/>
            <person name="Papaceit M."/>
            <person name="Parisi M.J."/>
            <person name="Parisi M."/>
            <person name="Parts L."/>
            <person name="Pedersen J.S."/>
            <person name="Pesole G."/>
            <person name="Phillippy A.M."/>
            <person name="Ponting C.P."/>
            <person name="Pop M."/>
            <person name="Porcelli D."/>
            <person name="Powell J.R."/>
            <person name="Prohaska S."/>
            <person name="Pruitt K."/>
            <person name="Puig M."/>
            <person name="Quesneville H."/>
            <person name="Ram K.R."/>
            <person name="Rand D."/>
            <person name="Rasmussen M.D."/>
            <person name="Reed L.K."/>
            <person name="Reenan R."/>
            <person name="Reily A."/>
            <person name="Remington K.A."/>
            <person name="Rieger T.T."/>
            <person name="Ritchie M.G."/>
            <person name="Robin C."/>
            <person name="Rogers Y.H."/>
            <person name="Rohde C."/>
            <person name="Rozas J."/>
            <person name="Rubenfield M.J."/>
            <person name="Ruiz A."/>
            <person name="Russo S."/>
            <person name="Salzberg S.L."/>
            <person name="Sanchez-Gracia A."/>
            <person name="Saranga D.J."/>
            <person name="Sato H."/>
            <person name="Schaeffer S.W."/>
            <person name="Schatz M.C."/>
            <person name="Schlenke T."/>
            <person name="Schwartz R."/>
            <person name="Segarra C."/>
            <person name="Singh R.S."/>
            <person name="Sirot L."/>
            <person name="Sirota M."/>
            <person name="Sisneros N.B."/>
            <person name="Smith C.D."/>
            <person name="Smith T.F."/>
            <person name="Spieth J."/>
            <person name="Stage D.E."/>
            <person name="Stark A."/>
            <person name="Stephan W."/>
            <person name="Strausberg R.L."/>
            <person name="Strempel S."/>
            <person name="Sturgill D."/>
            <person name="Sutton G."/>
            <person name="Sutton G.G."/>
            <person name="Tao W."/>
            <person name="Teichmann S."/>
            <person name="Tobari Y.N."/>
            <person name="Tomimura Y."/>
            <person name="Tsolas J.M."/>
            <person name="Valente V.L."/>
            <person name="Venter E."/>
            <person name="Venter J.C."/>
            <person name="Vicario S."/>
            <person name="Vieira F.G."/>
            <person name="Vilella A.J."/>
            <person name="Villasante A."/>
            <person name="Walenz B."/>
            <person name="Wang J."/>
            <person name="Wasserman M."/>
            <person name="Watts T."/>
            <person name="Wilson D."/>
            <person name="Wilson R.K."/>
            <person name="Wing R.A."/>
            <person name="Wolfner M.F."/>
            <person name="Wong A."/>
            <person name="Wong G.K."/>
            <person name="Wu C.I."/>
            <person name="Wu G."/>
            <person name="Yamamoto D."/>
            <person name="Yang H.P."/>
            <person name="Yang S.P."/>
            <person name="Yorke J.A."/>
            <person name="Yoshida K."/>
            <person name="Zdobnov E."/>
            <person name="Zhang P."/>
            <person name="Zhang Y."/>
            <person name="Zimin A.V."/>
            <person name="Baldwin J."/>
            <person name="Abdouelleil A."/>
            <person name="Abdulkadir J."/>
            <person name="Abebe A."/>
            <person name="Abera B."/>
            <person name="Abreu J."/>
            <person name="Acer S.C."/>
            <person name="Aftuck L."/>
            <person name="Alexander A."/>
            <person name="An P."/>
            <person name="Anderson E."/>
            <person name="Anderson S."/>
            <person name="Arachi H."/>
            <person name="Azer M."/>
            <person name="Bachantsang P."/>
            <person name="Barry A."/>
            <person name="Bayul T."/>
            <person name="Berlin A."/>
            <person name="Bessette D."/>
            <person name="Bloom T."/>
            <person name="Blye J."/>
            <person name="Boguslavskiy L."/>
            <person name="Bonnet C."/>
            <person name="Boukhgalter B."/>
            <person name="Bourzgui I."/>
            <person name="Brown A."/>
            <person name="Cahill P."/>
            <person name="Channer S."/>
            <person name="Cheshatsang Y."/>
            <person name="Chuda L."/>
            <person name="Citroen M."/>
            <person name="Collymore A."/>
            <person name="Cooke P."/>
            <person name="Costello M."/>
            <person name="D'Aco K."/>
            <person name="Daza R."/>
            <person name="De Haan G."/>
            <person name="DeGray S."/>
            <person name="DeMaso C."/>
            <person name="Dhargay N."/>
            <person name="Dooley K."/>
            <person name="Dooley E."/>
            <person name="Doricent M."/>
            <person name="Dorje P."/>
            <person name="Dorjee K."/>
            <person name="Dupes A."/>
            <person name="Elong R."/>
            <person name="Falk J."/>
            <person name="Farina A."/>
            <person name="Faro S."/>
            <person name="Ferguson D."/>
            <person name="Fisher S."/>
            <person name="Foley C.D."/>
            <person name="Franke A."/>
            <person name="Friedrich D."/>
            <person name="Gadbois L."/>
            <person name="Gearin G."/>
            <person name="Gearin C.R."/>
            <person name="Giannoukos G."/>
            <person name="Goode T."/>
            <person name="Graham J."/>
            <person name="Grandbois E."/>
            <person name="Grewal S."/>
            <person name="Gyaltsen K."/>
            <person name="Hafez N."/>
            <person name="Hagos B."/>
            <person name="Hall J."/>
            <person name="Henson C."/>
            <person name="Hollinger A."/>
            <person name="Honan T."/>
            <person name="Huard M.D."/>
            <person name="Hughes L."/>
            <person name="Hurhula B."/>
            <person name="Husby M.E."/>
            <person name="Kamat A."/>
            <person name="Kanga B."/>
            <person name="Kashin S."/>
            <person name="Khazanovich D."/>
            <person name="Kisner P."/>
            <person name="Lance K."/>
            <person name="Lara M."/>
            <person name="Lee W."/>
            <person name="Lennon N."/>
            <person name="Letendre F."/>
            <person name="LeVine R."/>
            <person name="Lipovsky A."/>
            <person name="Liu X."/>
            <person name="Liu J."/>
            <person name="Liu S."/>
            <person name="Lokyitsang T."/>
            <person name="Lokyitsang Y."/>
            <person name="Lubonja R."/>
            <person name="Lui A."/>
            <person name="MacDonald P."/>
            <person name="Magnisalis V."/>
            <person name="Maru K."/>
            <person name="Matthews C."/>
            <person name="McCusker W."/>
            <person name="McDonough S."/>
            <person name="Mehta T."/>
            <person name="Meldrim J."/>
            <person name="Meneus L."/>
            <person name="Mihai O."/>
            <person name="Mihalev A."/>
            <person name="Mihova T."/>
            <person name="Mittelman R."/>
            <person name="Mlenga V."/>
            <person name="Montmayeur A."/>
            <person name="Mulrain L."/>
            <person name="Navidi A."/>
            <person name="Naylor J."/>
            <person name="Negash T."/>
            <person name="Nguyen T."/>
            <person name="Nguyen N."/>
            <person name="Nicol R."/>
            <person name="Norbu C."/>
            <person name="Norbu N."/>
            <person name="Novod N."/>
            <person name="O'Neill B."/>
            <person name="Osman S."/>
            <person name="Markiewicz E."/>
            <person name="Oyono O.L."/>
            <person name="Patti C."/>
            <person name="Phunkhang P."/>
            <person name="Pierre F."/>
            <person name="Priest M."/>
            <person name="Raghuraman S."/>
            <person name="Rege F."/>
            <person name="Reyes R."/>
            <person name="Rise C."/>
            <person name="Rogov P."/>
            <person name="Ross K."/>
            <person name="Ryan E."/>
            <person name="Settipalli S."/>
            <person name="Shea T."/>
            <person name="Sherpa N."/>
            <person name="Shi L."/>
            <person name="Shih D."/>
            <person name="Sparrow T."/>
            <person name="Spaulding J."/>
            <person name="Stalker J."/>
            <person name="Stange-Thomann N."/>
            <person name="Stavropoulos S."/>
            <person name="Stone C."/>
            <person name="Strader C."/>
            <person name="Tesfaye S."/>
            <person name="Thomson T."/>
            <person name="Thoulutsang Y."/>
            <person name="Thoulutsang D."/>
            <person name="Topham K."/>
            <person name="Topping I."/>
            <person name="Tsamla T."/>
            <person name="Vassiliev H."/>
            <person name="Vo A."/>
            <person name="Wangchuk T."/>
            <person name="Wangdi T."/>
            <person name="Weiand M."/>
            <person name="Wilkinson J."/>
            <person name="Wilson A."/>
            <person name="Yadav S."/>
            <person name="Young G."/>
            <person name="Yu Q."/>
            <person name="Zembek L."/>
            <person name="Zhong D."/>
            <person name="Zimmer A."/>
            <person name="Zwirko Z."/>
            <person name="Jaffe D.B."/>
            <person name="Alvarez P."/>
            <person name="Brockman W."/>
            <person name="Butler J."/>
            <person name="Chin C."/>
            <person name="Gnerre S."/>
            <person name="Grabherr M."/>
            <person name="Kleber M."/>
            <person name="Mauceli E."/>
            <person name="MacCallum I."/>
        </authorList>
    </citation>
    <scope>NUCLEOTIDE SEQUENCE [LARGE SCALE GENOMIC DNA]</scope>
    <source>
        <strain evidence="2 3">TSC#14021-0224.01</strain>
    </source>
</reference>
<dbReference type="KEGG" id="der:6542933"/>
<protein>
    <submittedName>
        <fullName evidence="2">Uncharacterized protein</fullName>
    </submittedName>
</protein>
<dbReference type="PANTHER" id="PTHR20898">
    <property type="entry name" value="DAEDALUS ON 3-RELATED-RELATED"/>
    <property type="match status" value="1"/>
</dbReference>
<dbReference type="AlphaFoldDB" id="B3NAU8"/>
<dbReference type="OrthoDB" id="7837946at2759"/>
<sequence>MNFWLLIWSSILIFKCMRCEERNFRVYIDEVNITQVDTDLYEKFECKVYQVDNRTYMDSSHIFKRTVDDITVHAALDFWKLNSKQKMKLYDVEFDGCYILENSNKNRLFNMFVKNLKKHSTVKFKCPFQANVNYEFKNLTMSEQDFPSFVPLGKFRSLIEYITNQKLRSRVIASGKISPYPTDPFKVLE</sequence>
<feature type="signal peptide" evidence="1">
    <location>
        <begin position="1"/>
        <end position="19"/>
    </location>
</feature>
<feature type="chain" id="PRO_5006455198" evidence="1">
    <location>
        <begin position="20"/>
        <end position="189"/>
    </location>
</feature>
<dbReference type="InterPro" id="IPR010512">
    <property type="entry name" value="DUF1091"/>
</dbReference>
<organism evidence="2 3">
    <name type="scientific">Drosophila erecta</name>
    <name type="common">Fruit fly</name>
    <dbReference type="NCBI Taxonomy" id="7220"/>
    <lineage>
        <taxon>Eukaryota</taxon>
        <taxon>Metazoa</taxon>
        <taxon>Ecdysozoa</taxon>
        <taxon>Arthropoda</taxon>
        <taxon>Hexapoda</taxon>
        <taxon>Insecta</taxon>
        <taxon>Pterygota</taxon>
        <taxon>Neoptera</taxon>
        <taxon>Endopterygota</taxon>
        <taxon>Diptera</taxon>
        <taxon>Brachycera</taxon>
        <taxon>Muscomorpha</taxon>
        <taxon>Ephydroidea</taxon>
        <taxon>Drosophilidae</taxon>
        <taxon>Drosophila</taxon>
        <taxon>Sophophora</taxon>
    </lineage>
</organism>
<evidence type="ECO:0000313" key="2">
    <source>
        <dbReference type="EMBL" id="EDV58662.2"/>
    </source>
</evidence>
<dbReference type="Pfam" id="PF06477">
    <property type="entry name" value="DUF1091"/>
    <property type="match status" value="1"/>
</dbReference>
<keyword evidence="3" id="KW-1185">Reference proteome</keyword>
<dbReference type="PANTHER" id="PTHR20898:SF0">
    <property type="entry name" value="DAEDALUS ON 3-RELATED"/>
    <property type="match status" value="1"/>
</dbReference>
<gene>
    <name evidence="2" type="primary">Dere\GG23864</name>
    <name evidence="2" type="synonym">dere_GLEANR_8647</name>
    <name evidence="2" type="synonym">GG23864</name>
    <name evidence="2" type="ORF">Dere_GG23864</name>
</gene>
<accession>B3NAU8</accession>
<dbReference type="EMBL" id="CH954177">
    <property type="protein sequence ID" value="EDV58662.2"/>
    <property type="molecule type" value="Genomic_DNA"/>
</dbReference>
<keyword evidence="1" id="KW-0732">Signal</keyword>